<evidence type="ECO:0000256" key="1">
    <source>
        <dbReference type="ARBA" id="ARBA00009922"/>
    </source>
</evidence>
<feature type="binding site" evidence="10">
    <location>
        <begin position="100"/>
        <end position="107"/>
    </location>
    <ligand>
        <name>ATP</name>
        <dbReference type="ChEBI" id="CHEBI:30616"/>
    </ligand>
</feature>
<evidence type="ECO:0000256" key="10">
    <source>
        <dbReference type="PROSITE-ProRule" id="PRU00560"/>
    </source>
</evidence>
<keyword evidence="5 10" id="KW-0067">ATP-binding</keyword>
<evidence type="ECO:0000256" key="5">
    <source>
        <dbReference type="ARBA" id="ARBA00022840"/>
    </source>
</evidence>
<dbReference type="Pfam" id="PF00580">
    <property type="entry name" value="UvrD-helicase"/>
    <property type="match status" value="1"/>
</dbReference>
<evidence type="ECO:0000259" key="13">
    <source>
        <dbReference type="PROSITE" id="PS51217"/>
    </source>
</evidence>
<accession>A0A3Q9G5G7</accession>
<dbReference type="GO" id="GO:0000725">
    <property type="term" value="P:recombinational repair"/>
    <property type="evidence" value="ECO:0007669"/>
    <property type="project" value="TreeGrafter"/>
</dbReference>
<dbReference type="PANTHER" id="PTHR11070:SF3">
    <property type="entry name" value="DNA 3'-5' HELICASE"/>
    <property type="match status" value="1"/>
</dbReference>
<keyword evidence="3 10" id="KW-0378">Hydrolase</keyword>
<comment type="similarity">
    <text evidence="1">Belongs to the helicase family. UvrD subfamily.</text>
</comment>
<comment type="catalytic activity">
    <reaction evidence="9">
        <text>ATP + H2O = ADP + phosphate + H(+)</text>
        <dbReference type="Rhea" id="RHEA:13065"/>
        <dbReference type="ChEBI" id="CHEBI:15377"/>
        <dbReference type="ChEBI" id="CHEBI:15378"/>
        <dbReference type="ChEBI" id="CHEBI:30616"/>
        <dbReference type="ChEBI" id="CHEBI:43474"/>
        <dbReference type="ChEBI" id="CHEBI:456216"/>
        <dbReference type="EC" id="5.6.2.4"/>
    </reaction>
</comment>
<name>A0A3Q9G5G7_9ACTO</name>
<dbReference type="Pfam" id="PF13361">
    <property type="entry name" value="UvrD_C"/>
    <property type="match status" value="2"/>
</dbReference>
<dbReference type="Gene3D" id="1.10.486.10">
    <property type="entry name" value="PCRA, domain 4"/>
    <property type="match status" value="1"/>
</dbReference>
<dbReference type="GO" id="GO:0043138">
    <property type="term" value="F:3'-5' DNA helicase activity"/>
    <property type="evidence" value="ECO:0007669"/>
    <property type="project" value="UniProtKB-EC"/>
</dbReference>
<keyword evidence="15" id="KW-1185">Reference proteome</keyword>
<keyword evidence="6" id="KW-0413">Isomerase</keyword>
<dbReference type="EC" id="5.6.2.4" evidence="8"/>
<evidence type="ECO:0000256" key="8">
    <source>
        <dbReference type="ARBA" id="ARBA00034808"/>
    </source>
</evidence>
<dbReference type="InterPro" id="IPR027417">
    <property type="entry name" value="P-loop_NTPase"/>
</dbReference>
<dbReference type="InterPro" id="IPR013986">
    <property type="entry name" value="DExx_box_DNA_helicase_dom_sf"/>
</dbReference>
<dbReference type="InterPro" id="IPR000212">
    <property type="entry name" value="DNA_helicase_UvrD/REP"/>
</dbReference>
<evidence type="ECO:0000256" key="6">
    <source>
        <dbReference type="ARBA" id="ARBA00023235"/>
    </source>
</evidence>
<feature type="compositionally biased region" description="Polar residues" evidence="11">
    <location>
        <begin position="46"/>
        <end position="58"/>
    </location>
</feature>
<proteinExistence type="inferred from homology"/>
<dbReference type="OrthoDB" id="9787585at2"/>
<organism evidence="14 15">
    <name type="scientific">Flaviflexus ciconiae</name>
    <dbReference type="NCBI Taxonomy" id="2496867"/>
    <lineage>
        <taxon>Bacteria</taxon>
        <taxon>Bacillati</taxon>
        <taxon>Actinomycetota</taxon>
        <taxon>Actinomycetes</taxon>
        <taxon>Actinomycetales</taxon>
        <taxon>Actinomycetaceae</taxon>
        <taxon>Flaviflexus</taxon>
    </lineage>
</organism>
<feature type="domain" description="UvrD-like helicase C-terminal" evidence="13">
    <location>
        <begin position="357"/>
        <end position="611"/>
    </location>
</feature>
<evidence type="ECO:0000256" key="3">
    <source>
        <dbReference type="ARBA" id="ARBA00022801"/>
    </source>
</evidence>
<feature type="region of interest" description="Disordered" evidence="11">
    <location>
        <begin position="1"/>
        <end position="69"/>
    </location>
</feature>
<dbReference type="Gene3D" id="1.10.10.160">
    <property type="match status" value="1"/>
</dbReference>
<dbReference type="SUPFAM" id="SSF52540">
    <property type="entry name" value="P-loop containing nucleoside triphosphate hydrolases"/>
    <property type="match status" value="1"/>
</dbReference>
<dbReference type="PROSITE" id="PS51198">
    <property type="entry name" value="UVRD_HELICASE_ATP_BIND"/>
    <property type="match status" value="1"/>
</dbReference>
<dbReference type="InterPro" id="IPR014016">
    <property type="entry name" value="UvrD-like_ATP-bd"/>
</dbReference>
<keyword evidence="4 10" id="KW-0347">Helicase</keyword>
<evidence type="ECO:0000256" key="7">
    <source>
        <dbReference type="ARBA" id="ARBA00034617"/>
    </source>
</evidence>
<evidence type="ECO:0000256" key="9">
    <source>
        <dbReference type="ARBA" id="ARBA00048988"/>
    </source>
</evidence>
<dbReference type="PROSITE" id="PS51217">
    <property type="entry name" value="UVRD_HELICASE_CTER"/>
    <property type="match status" value="1"/>
</dbReference>
<comment type="catalytic activity">
    <reaction evidence="7">
        <text>Couples ATP hydrolysis with the unwinding of duplex DNA by translocating in the 3'-5' direction.</text>
        <dbReference type="EC" id="5.6.2.4"/>
    </reaction>
</comment>
<dbReference type="GO" id="GO:0003677">
    <property type="term" value="F:DNA binding"/>
    <property type="evidence" value="ECO:0007669"/>
    <property type="project" value="InterPro"/>
</dbReference>
<protein>
    <recommendedName>
        <fullName evidence="8">DNA 3'-5' helicase</fullName>
        <ecNumber evidence="8">5.6.2.4</ecNumber>
    </recommendedName>
</protein>
<gene>
    <name evidence="14" type="ORF">EJ997_11510</name>
</gene>
<feature type="region of interest" description="Disordered" evidence="11">
    <location>
        <begin position="797"/>
        <end position="821"/>
    </location>
</feature>
<dbReference type="InterPro" id="IPR014017">
    <property type="entry name" value="DNA_helicase_UvrD-like_C"/>
</dbReference>
<dbReference type="KEGG" id="flh:EJ997_11510"/>
<dbReference type="CDD" id="cd17932">
    <property type="entry name" value="DEXQc_UvrD"/>
    <property type="match status" value="1"/>
</dbReference>
<feature type="compositionally biased region" description="Basic and acidic residues" evidence="11">
    <location>
        <begin position="24"/>
        <end position="39"/>
    </location>
</feature>
<dbReference type="EMBL" id="CP034593">
    <property type="protein sequence ID" value="AZQ77869.1"/>
    <property type="molecule type" value="Genomic_DNA"/>
</dbReference>
<dbReference type="Gene3D" id="3.40.50.300">
    <property type="entry name" value="P-loop containing nucleotide triphosphate hydrolases"/>
    <property type="match status" value="3"/>
</dbReference>
<dbReference type="AlphaFoldDB" id="A0A3Q9G5G7"/>
<evidence type="ECO:0000256" key="2">
    <source>
        <dbReference type="ARBA" id="ARBA00022741"/>
    </source>
</evidence>
<evidence type="ECO:0000313" key="15">
    <source>
        <dbReference type="Proteomes" id="UP000280344"/>
    </source>
</evidence>
<keyword evidence="2 10" id="KW-0547">Nucleotide-binding</keyword>
<feature type="domain" description="UvrD-like helicase ATP-binding" evidence="12">
    <location>
        <begin position="79"/>
        <end position="356"/>
    </location>
</feature>
<evidence type="ECO:0000259" key="12">
    <source>
        <dbReference type="PROSITE" id="PS51198"/>
    </source>
</evidence>
<sequence length="836" mass="93805">MGWLSRFEPVRHGLNETKSSPSGSRDEPKRSSYLPHEETLAAVSTPAETTATGTNSSWRESRVPEFPATPISGIQSLMRSLNDQQRRASTTDSRIALVRAGAGTGKTATIIARCAHLISEGVSPNSIQVLTFTRRSAAEIRERVEEILGPRAYGLNASTFHSWAIGLLRNSEELWGYAGWTVIDADDQVSLFREARGRRPRGFPTAGQIMGVYSLARNVGCRLSEAVKIRLDISEEISAELGPIAREYERQKSLGKYLDYDDILDIVGQHLGGSEPLAAWVAQSFNHLLIDEVQDTNPLQWKIIHALAPHVSLYCVGDDAQSIYGFRGADFESIHNFKDALPEADEFSLTVNYRSTQGILDLSNWVLEQSPLDYNKKLVAARTESSTPRIAEFISDNSSADWIAGQIQQSRDQGEALRDNLILARSGWSARSMERALLERGLPYRFYGGQKLLESAHIRDLLATLRITVNPFDKLAWRRFLTLYPGIGPVKAARITEEQTGIYIDTGGFDFYLLRPPVAILLQELLEARQDPSRSVQRAAYHLIPILKDKYASDWTHRRHDFDLLLELSTDHTSVAEFLEQHVIDPLSSTERTGGPDSDYVVLSTIHSSKGMEANNVYLFKAGPGNFPSEQAKTEQEIEEDRRVLYVALTRAKNSLTVTRTAHHYPPPYTRFRTDFTSLPYFLRKVPHSLWDVVHVPEPRNTFNPPSRKRVPAPPSEQNEVIPEDTYDEVPFDDLPHHDIVPDDIPHEDISFDIAPYVDVPFDDLPHHDTVPDNIPHEGISFDIAPHNTVADDIPYDDVPYNDVPKRSPQNQHPEVSSGALPFSAEQLRAFGITDQ</sequence>
<dbReference type="GO" id="GO:0005524">
    <property type="term" value="F:ATP binding"/>
    <property type="evidence" value="ECO:0007669"/>
    <property type="project" value="UniProtKB-UniRule"/>
</dbReference>
<dbReference type="GO" id="GO:0016887">
    <property type="term" value="F:ATP hydrolysis activity"/>
    <property type="evidence" value="ECO:0007669"/>
    <property type="project" value="RHEA"/>
</dbReference>
<evidence type="ECO:0000256" key="11">
    <source>
        <dbReference type="SAM" id="MobiDB-lite"/>
    </source>
</evidence>
<evidence type="ECO:0000256" key="4">
    <source>
        <dbReference type="ARBA" id="ARBA00022806"/>
    </source>
</evidence>
<evidence type="ECO:0000313" key="14">
    <source>
        <dbReference type="EMBL" id="AZQ77869.1"/>
    </source>
</evidence>
<dbReference type="GO" id="GO:0005829">
    <property type="term" value="C:cytosol"/>
    <property type="evidence" value="ECO:0007669"/>
    <property type="project" value="TreeGrafter"/>
</dbReference>
<dbReference type="Proteomes" id="UP000280344">
    <property type="component" value="Chromosome"/>
</dbReference>
<dbReference type="PANTHER" id="PTHR11070">
    <property type="entry name" value="UVRD / RECB / PCRA DNA HELICASE FAMILY MEMBER"/>
    <property type="match status" value="1"/>
</dbReference>
<reference evidence="14 15" key="1">
    <citation type="submission" date="2018-12" db="EMBL/GenBank/DDBJ databases">
        <title>Complete genome sequence of Flaviflexus sp. H23T48.</title>
        <authorList>
            <person name="Bae J.-W."/>
            <person name="Lee J.-Y."/>
        </authorList>
    </citation>
    <scope>NUCLEOTIDE SEQUENCE [LARGE SCALE GENOMIC DNA]</scope>
    <source>
        <strain evidence="14 15">H23T48</strain>
    </source>
</reference>